<dbReference type="FunFam" id="3.20.20.100:FF:000015">
    <property type="entry name" value="Oxidoreductase, aldo/keto reductase family"/>
    <property type="match status" value="1"/>
</dbReference>
<dbReference type="PANTHER" id="PTHR43827:SF3">
    <property type="entry name" value="NADP-DEPENDENT OXIDOREDUCTASE DOMAIN-CONTAINING PROTEIN"/>
    <property type="match status" value="1"/>
</dbReference>
<accession>A0A095UC19</accession>
<dbReference type="eggNOG" id="COG0656">
    <property type="taxonomic scope" value="Bacteria"/>
</dbReference>
<dbReference type="PROSITE" id="PS00798">
    <property type="entry name" value="ALDOKETO_REDUCTASE_1"/>
    <property type="match status" value="1"/>
</dbReference>
<dbReference type="PIRSF" id="PIRSF000097">
    <property type="entry name" value="AKR"/>
    <property type="match status" value="1"/>
</dbReference>
<dbReference type="CDD" id="cd19133">
    <property type="entry name" value="AKR_AKR5F1"/>
    <property type="match status" value="1"/>
</dbReference>
<dbReference type="EMBL" id="JPKR02000003">
    <property type="protein sequence ID" value="KGD71988.1"/>
    <property type="molecule type" value="Genomic_DNA"/>
</dbReference>
<dbReference type="GO" id="GO:0016616">
    <property type="term" value="F:oxidoreductase activity, acting on the CH-OH group of donors, NAD or NADP as acceptor"/>
    <property type="evidence" value="ECO:0007669"/>
    <property type="project" value="UniProtKB-ARBA"/>
</dbReference>
<organism evidence="9 10">
    <name type="scientific">Tatumella morbirosei</name>
    <dbReference type="NCBI Taxonomy" id="642227"/>
    <lineage>
        <taxon>Bacteria</taxon>
        <taxon>Pseudomonadati</taxon>
        <taxon>Pseudomonadota</taxon>
        <taxon>Gammaproteobacteria</taxon>
        <taxon>Enterobacterales</taxon>
        <taxon>Erwiniaceae</taxon>
        <taxon>Tatumella</taxon>
    </lineage>
</organism>
<comment type="caution">
    <text evidence="9">The sequence shown here is derived from an EMBL/GenBank/DDBJ whole genome shotgun (WGS) entry which is preliminary data.</text>
</comment>
<evidence type="ECO:0000313" key="10">
    <source>
        <dbReference type="Proteomes" id="UP000029577"/>
    </source>
</evidence>
<evidence type="ECO:0000256" key="2">
    <source>
        <dbReference type="ARBA" id="ARBA00022857"/>
    </source>
</evidence>
<dbReference type="AlphaFoldDB" id="A0A095UC19"/>
<dbReference type="RefSeq" id="WP_038021156.1">
    <property type="nucleotide sequence ID" value="NZ_JPKR02000003.1"/>
</dbReference>
<comment type="catalytic activity">
    <reaction evidence="4">
        <text>hydroxyacetone + NADP(+) = methylglyoxal + NADPH + H(+)</text>
        <dbReference type="Rhea" id="RHEA:27986"/>
        <dbReference type="ChEBI" id="CHEBI:15378"/>
        <dbReference type="ChEBI" id="CHEBI:17158"/>
        <dbReference type="ChEBI" id="CHEBI:27957"/>
        <dbReference type="ChEBI" id="CHEBI:57783"/>
        <dbReference type="ChEBI" id="CHEBI:58349"/>
    </reaction>
</comment>
<protein>
    <submittedName>
        <fullName evidence="9">2,5-diketo-D-gluconic acid reductase</fullName>
    </submittedName>
</protein>
<evidence type="ECO:0000256" key="3">
    <source>
        <dbReference type="ARBA" id="ARBA00023002"/>
    </source>
</evidence>
<dbReference type="Proteomes" id="UP000029577">
    <property type="component" value="Unassembled WGS sequence"/>
</dbReference>
<keyword evidence="3" id="KW-0560">Oxidoreductase</keyword>
<dbReference type="InterPro" id="IPR018170">
    <property type="entry name" value="Aldo/ket_reductase_CS"/>
</dbReference>
<evidence type="ECO:0000256" key="7">
    <source>
        <dbReference type="PIRSR" id="PIRSR000097-3"/>
    </source>
</evidence>
<evidence type="ECO:0000256" key="1">
    <source>
        <dbReference type="ARBA" id="ARBA00007905"/>
    </source>
</evidence>
<dbReference type="SUPFAM" id="SSF51430">
    <property type="entry name" value="NAD(P)-linked oxidoreductase"/>
    <property type="match status" value="1"/>
</dbReference>
<keyword evidence="10" id="KW-1185">Reference proteome</keyword>
<dbReference type="InterPro" id="IPR023210">
    <property type="entry name" value="NADP_OxRdtase_dom"/>
</dbReference>
<keyword evidence="2" id="KW-0521">NADP</keyword>
<feature type="site" description="Lowers pKa of active site Tyr" evidence="7">
    <location>
        <position position="74"/>
    </location>
</feature>
<dbReference type="STRING" id="642227.HA49_14375"/>
<sequence length="283" mass="31823">MNSVTLNNGIDMPLLGFGVFQMTDAAECERAVLDALDSGYRLIDTAASYQNETQVGNALRQSGIARDELFITTKLWLQDTSYNGAKAQFERSLNRLQLDYVDLYLIHQPYGDVHGAWRAMEELHQAGKIRAIGVSNFHPDRLADLIAFNSIVPAVNQVEVNPFHQQLQTVPWMQSRGIQPEAWAPFAEGRNDLFNHPQLATIGAGYGKSVGQVILRWLLQRNIVSLAKTVRKPRMAENLDVLDFALTAEEMLRITAIDTATSAFFSHRDPARVEWITQRKLDV</sequence>
<gene>
    <name evidence="9" type="ORF">HA49_14375</name>
</gene>
<evidence type="ECO:0000313" key="9">
    <source>
        <dbReference type="EMBL" id="KGD71988.1"/>
    </source>
</evidence>
<feature type="binding site" evidence="6">
    <location>
        <position position="107"/>
    </location>
    <ligand>
        <name>substrate</name>
    </ligand>
</feature>
<dbReference type="Gene3D" id="3.20.20.100">
    <property type="entry name" value="NADP-dependent oxidoreductase domain"/>
    <property type="match status" value="1"/>
</dbReference>
<comment type="similarity">
    <text evidence="1">Belongs to the aldo/keto reductase family.</text>
</comment>
<reference evidence="9" key="1">
    <citation type="submission" date="2014-12" db="EMBL/GenBank/DDBJ databases">
        <title>The draft genome of the Tatumella morbirosei type strain, LMG23360T isolated from pineapple rot.</title>
        <authorList>
            <person name="Smits T.H."/>
            <person name="Palmer M."/>
            <person name="Venter S.N."/>
            <person name="Duffy B."/>
            <person name="Steenkamp E.T."/>
            <person name="Chan W.Y."/>
            <person name="Coutinho T.A."/>
            <person name="Coetzee M.P."/>
            <person name="De Maayer P."/>
        </authorList>
    </citation>
    <scope>NUCLEOTIDE SEQUENCE [LARGE SCALE GENOMIC DNA]</scope>
    <source>
        <strain evidence="9">LMG 23360</strain>
    </source>
</reference>
<feature type="active site" description="Proton donor" evidence="5">
    <location>
        <position position="49"/>
    </location>
</feature>
<evidence type="ECO:0000256" key="4">
    <source>
        <dbReference type="ARBA" id="ARBA00049445"/>
    </source>
</evidence>
<evidence type="ECO:0000256" key="6">
    <source>
        <dbReference type="PIRSR" id="PIRSR000097-2"/>
    </source>
</evidence>
<dbReference type="PANTHER" id="PTHR43827">
    <property type="entry name" value="2,5-DIKETO-D-GLUCONIC ACID REDUCTASE"/>
    <property type="match status" value="1"/>
</dbReference>
<dbReference type="PRINTS" id="PR00069">
    <property type="entry name" value="ALDKETRDTASE"/>
</dbReference>
<dbReference type="InterPro" id="IPR036812">
    <property type="entry name" value="NAD(P)_OxRdtase_dom_sf"/>
</dbReference>
<dbReference type="PROSITE" id="PS00062">
    <property type="entry name" value="ALDOKETO_REDUCTASE_2"/>
    <property type="match status" value="1"/>
</dbReference>
<dbReference type="InterPro" id="IPR020471">
    <property type="entry name" value="AKR"/>
</dbReference>
<proteinExistence type="inferred from homology"/>
<dbReference type="OrthoDB" id="9804790at2"/>
<dbReference type="Pfam" id="PF00248">
    <property type="entry name" value="Aldo_ket_red"/>
    <property type="match status" value="1"/>
</dbReference>
<feature type="domain" description="NADP-dependent oxidoreductase" evidence="8">
    <location>
        <begin position="16"/>
        <end position="258"/>
    </location>
</feature>
<name>A0A095UC19_9GAMM</name>
<evidence type="ECO:0000259" key="8">
    <source>
        <dbReference type="Pfam" id="PF00248"/>
    </source>
</evidence>
<evidence type="ECO:0000256" key="5">
    <source>
        <dbReference type="PIRSR" id="PIRSR000097-1"/>
    </source>
</evidence>